<dbReference type="PANTHER" id="PTHR43884:SF20">
    <property type="entry name" value="ACYL-COA DEHYDROGENASE FADE28"/>
    <property type="match status" value="1"/>
</dbReference>
<keyword evidence="9" id="KW-1185">Reference proteome</keyword>
<dbReference type="InterPro" id="IPR046373">
    <property type="entry name" value="Acyl-CoA_Oxase/DH_mid-dom_sf"/>
</dbReference>
<dbReference type="InterPro" id="IPR036250">
    <property type="entry name" value="AcylCo_DH-like_C"/>
</dbReference>
<dbReference type="Proteomes" id="UP000027746">
    <property type="component" value="Unassembled WGS sequence"/>
</dbReference>
<keyword evidence="5" id="KW-0560">Oxidoreductase</keyword>
<comment type="cofactor">
    <cofactor evidence="1">
        <name>FAD</name>
        <dbReference type="ChEBI" id="CHEBI:57692"/>
    </cofactor>
</comment>
<dbReference type="InterPro" id="IPR013786">
    <property type="entry name" value="AcylCoA_DH/ox_N"/>
</dbReference>
<dbReference type="PANTHER" id="PTHR43884">
    <property type="entry name" value="ACYL-COA DEHYDROGENASE"/>
    <property type="match status" value="1"/>
</dbReference>
<sequence>MTGLILNDDDGDLALLRDSVAGFAQRHDGPATLRARRASGADLDRTSWAAMAEAGWLGLMLPEELGGAGLGYAEQSILCEALGQALVTEPLAQLSVLSGALIAAAEPGAERQRLADGLMSGAAIVAPAWQGADGGAGPIAARSTSNGITLSGRISYVSAAQSATDFLVLAAEEGQTLLLSVPANADGLTVAAHATLDGSQLATLSLDQVTVPTQAVLCRADAADAALEQAIAAARLAISAELVGIGTRAIEDTIAYTKDRVQFGRPIAGFQVVQHRLVDMWADAEFAAASVSHAVEMQAEGESLERDLAVLAAKARAGDAAVTITRRALHLYGAMGFTDDCDIGLYMKRAVALNATLGQPETLRLQFVARERAAA</sequence>
<dbReference type="SUPFAM" id="SSF56645">
    <property type="entry name" value="Acyl-CoA dehydrogenase NM domain-like"/>
    <property type="match status" value="1"/>
</dbReference>
<protein>
    <submittedName>
        <fullName evidence="8">Acyl-CoA dehydrogenase</fullName>
    </submittedName>
</protein>
<dbReference type="InterPro" id="IPR037069">
    <property type="entry name" value="AcylCoA_DH/ox_N_sf"/>
</dbReference>
<dbReference type="AlphaFoldDB" id="A0A073IZZ5"/>
<evidence type="ECO:0000256" key="4">
    <source>
        <dbReference type="ARBA" id="ARBA00022827"/>
    </source>
</evidence>
<dbReference type="OrthoDB" id="7328575at2"/>
<evidence type="ECO:0000259" key="6">
    <source>
        <dbReference type="Pfam" id="PF00441"/>
    </source>
</evidence>
<reference evidence="8 9" key="1">
    <citation type="submission" date="2014-01" db="EMBL/GenBank/DDBJ databases">
        <title>Sulfitobacter sp. H3 (MCCC 1A00686) Genome Sequencing.</title>
        <authorList>
            <person name="Lai Q."/>
            <person name="Hong Z."/>
        </authorList>
    </citation>
    <scope>NUCLEOTIDE SEQUENCE [LARGE SCALE GENOMIC DNA]</scope>
    <source>
        <strain evidence="8 9">H3</strain>
    </source>
</reference>
<organism evidence="8 9">
    <name type="scientific">Pseudosulfitobacter pseudonitzschiae</name>
    <dbReference type="NCBI Taxonomy" id="1402135"/>
    <lineage>
        <taxon>Bacteria</taxon>
        <taxon>Pseudomonadati</taxon>
        <taxon>Pseudomonadota</taxon>
        <taxon>Alphaproteobacteria</taxon>
        <taxon>Rhodobacterales</taxon>
        <taxon>Roseobacteraceae</taxon>
        <taxon>Pseudosulfitobacter</taxon>
    </lineage>
</organism>
<keyword evidence="4" id="KW-0274">FAD</keyword>
<feature type="domain" description="Acyl-CoA dehydrogenase/oxidase C-terminal" evidence="6">
    <location>
        <begin position="228"/>
        <end position="367"/>
    </location>
</feature>
<feature type="domain" description="Acyl-CoA dehydrogenase/oxidase N-terminal" evidence="7">
    <location>
        <begin position="15"/>
        <end position="98"/>
    </location>
</feature>
<evidence type="ECO:0000259" key="7">
    <source>
        <dbReference type="Pfam" id="PF02771"/>
    </source>
</evidence>
<dbReference type="Gene3D" id="1.10.540.10">
    <property type="entry name" value="Acyl-CoA dehydrogenase/oxidase, N-terminal domain"/>
    <property type="match status" value="1"/>
</dbReference>
<dbReference type="GeneID" id="68872725"/>
<dbReference type="RefSeq" id="WP_037927465.1">
    <property type="nucleotide sequence ID" value="NZ_CP054606.1"/>
</dbReference>
<comment type="similarity">
    <text evidence="2">Belongs to the acyl-CoA dehydrogenase family.</text>
</comment>
<evidence type="ECO:0000313" key="8">
    <source>
        <dbReference type="EMBL" id="KEJ95309.1"/>
    </source>
</evidence>
<evidence type="ECO:0000256" key="5">
    <source>
        <dbReference type="ARBA" id="ARBA00023002"/>
    </source>
</evidence>
<evidence type="ECO:0000256" key="3">
    <source>
        <dbReference type="ARBA" id="ARBA00022630"/>
    </source>
</evidence>
<dbReference type="GO" id="GO:0050660">
    <property type="term" value="F:flavin adenine dinucleotide binding"/>
    <property type="evidence" value="ECO:0007669"/>
    <property type="project" value="InterPro"/>
</dbReference>
<comment type="caution">
    <text evidence="8">The sequence shown here is derived from an EMBL/GenBank/DDBJ whole genome shotgun (WGS) entry which is preliminary data.</text>
</comment>
<keyword evidence="3" id="KW-0285">Flavoprotein</keyword>
<proteinExistence type="inferred from homology"/>
<dbReference type="SUPFAM" id="SSF47203">
    <property type="entry name" value="Acyl-CoA dehydrogenase C-terminal domain-like"/>
    <property type="match status" value="1"/>
</dbReference>
<evidence type="ECO:0000256" key="2">
    <source>
        <dbReference type="ARBA" id="ARBA00009347"/>
    </source>
</evidence>
<dbReference type="Gene3D" id="1.20.140.10">
    <property type="entry name" value="Butyryl-CoA Dehydrogenase, subunit A, domain 3"/>
    <property type="match status" value="1"/>
</dbReference>
<dbReference type="GO" id="GO:0003995">
    <property type="term" value="F:acyl-CoA dehydrogenase activity"/>
    <property type="evidence" value="ECO:0007669"/>
    <property type="project" value="TreeGrafter"/>
</dbReference>
<name>A0A073IZZ5_9RHOB</name>
<dbReference type="EMBL" id="JAMD01000007">
    <property type="protein sequence ID" value="KEJ95309.1"/>
    <property type="molecule type" value="Genomic_DNA"/>
</dbReference>
<gene>
    <name evidence="8" type="ORF">SUH3_22550</name>
</gene>
<dbReference type="Pfam" id="PF00441">
    <property type="entry name" value="Acyl-CoA_dh_1"/>
    <property type="match status" value="1"/>
</dbReference>
<dbReference type="InterPro" id="IPR009100">
    <property type="entry name" value="AcylCoA_DH/oxidase_NM_dom_sf"/>
</dbReference>
<evidence type="ECO:0000313" key="9">
    <source>
        <dbReference type="Proteomes" id="UP000027746"/>
    </source>
</evidence>
<evidence type="ECO:0000256" key="1">
    <source>
        <dbReference type="ARBA" id="ARBA00001974"/>
    </source>
</evidence>
<dbReference type="Pfam" id="PF02771">
    <property type="entry name" value="Acyl-CoA_dh_N"/>
    <property type="match status" value="1"/>
</dbReference>
<dbReference type="InterPro" id="IPR009075">
    <property type="entry name" value="AcylCo_DH/oxidase_C"/>
</dbReference>
<accession>A0A073IZZ5</accession>
<dbReference type="Gene3D" id="2.40.110.10">
    <property type="entry name" value="Butyryl-CoA Dehydrogenase, subunit A, domain 2"/>
    <property type="match status" value="1"/>
</dbReference>